<dbReference type="Gene3D" id="1.10.1660.10">
    <property type="match status" value="1"/>
</dbReference>
<dbReference type="InterPro" id="IPR047057">
    <property type="entry name" value="MerR_fam"/>
</dbReference>
<evidence type="ECO:0000313" key="7">
    <source>
        <dbReference type="EMBL" id="EOW84164.1"/>
    </source>
</evidence>
<dbReference type="GO" id="GO:0003700">
    <property type="term" value="F:DNA-binding transcription factor activity"/>
    <property type="evidence" value="ECO:0007669"/>
    <property type="project" value="InterPro"/>
</dbReference>
<dbReference type="PANTHER" id="PTHR30204:SF90">
    <property type="entry name" value="HTH-TYPE TRANSCRIPTIONAL ACTIVATOR MTA"/>
    <property type="match status" value="1"/>
</dbReference>
<feature type="coiled-coil region" evidence="5">
    <location>
        <begin position="77"/>
        <end position="111"/>
    </location>
</feature>
<dbReference type="eggNOG" id="COG0789">
    <property type="taxonomic scope" value="Bacteria"/>
</dbReference>
<dbReference type="STRING" id="1121865.OMW_00057"/>
<accession>S0L060</accession>
<dbReference type="InterPro" id="IPR000551">
    <property type="entry name" value="MerR-type_HTH_dom"/>
</dbReference>
<dbReference type="SUPFAM" id="SSF89082">
    <property type="entry name" value="Antibiotic binding domain of TipA-like multidrug resistance regulators"/>
    <property type="match status" value="1"/>
</dbReference>
<keyword evidence="2" id="KW-0238">DNA-binding</keyword>
<dbReference type="InterPro" id="IPR009061">
    <property type="entry name" value="DNA-bd_dom_put_sf"/>
</dbReference>
<dbReference type="AlphaFoldDB" id="S0L060"/>
<dbReference type="CDD" id="cd01106">
    <property type="entry name" value="HTH_TipAL-Mta"/>
    <property type="match status" value="1"/>
</dbReference>
<evidence type="ECO:0000256" key="4">
    <source>
        <dbReference type="ARBA" id="ARBA00023163"/>
    </source>
</evidence>
<organism evidence="7 8">
    <name type="scientific">Enterococcus columbae DSM 7374 = ATCC 51263</name>
    <dbReference type="NCBI Taxonomy" id="1121865"/>
    <lineage>
        <taxon>Bacteria</taxon>
        <taxon>Bacillati</taxon>
        <taxon>Bacillota</taxon>
        <taxon>Bacilli</taxon>
        <taxon>Lactobacillales</taxon>
        <taxon>Enterococcaceae</taxon>
        <taxon>Enterococcus</taxon>
    </lineage>
</organism>
<dbReference type="PATRIC" id="fig|1121865.3.peg.52"/>
<feature type="domain" description="HTH merR-type" evidence="6">
    <location>
        <begin position="1"/>
        <end position="71"/>
    </location>
</feature>
<sequence length="260" mass="30714">MEYTVQQLATMSGVSKRTLHYYDEIGLLQPKKIRSNGYRIYGSQEVNRLQQILFFKTFGLSLNEIQTIMSKEKAEIYQALQMQQMKLIQQKNAIEQQLYALTQTLQNLKGENTMTDNEKFNYFKQQKLIDNEEKYGQEIREKYGDEQVNQANQKWQQLTKEQFKQMQQAEEQLIQALNQLLTQPQPLPNALAKQAFINHRTWLSIAAPFYSREYHRSLAEMYVADERFAAYYNQKTVAPSVELIKTIIDYYTQNTDEISK</sequence>
<protein>
    <recommendedName>
        <fullName evidence="6">HTH merR-type domain-containing protein</fullName>
    </recommendedName>
</protein>
<evidence type="ECO:0000256" key="2">
    <source>
        <dbReference type="ARBA" id="ARBA00023125"/>
    </source>
</evidence>
<name>S0L060_9ENTE</name>
<keyword evidence="8" id="KW-1185">Reference proteome</keyword>
<reference evidence="7 8" key="1">
    <citation type="submission" date="2013-03" db="EMBL/GenBank/DDBJ databases">
        <title>The Genome Sequence of Enterococcus columbae ATCC_51263 (PacBio/Illumina hybrid assembly).</title>
        <authorList>
            <consortium name="The Broad Institute Genomics Platform"/>
            <consortium name="The Broad Institute Genome Sequencing Center for Infectious Disease"/>
            <person name="Earl A."/>
            <person name="Russ C."/>
            <person name="Gilmore M."/>
            <person name="Surin D."/>
            <person name="Walker B."/>
            <person name="Young S."/>
            <person name="Zeng Q."/>
            <person name="Gargeya S."/>
            <person name="Fitzgerald M."/>
            <person name="Haas B."/>
            <person name="Abouelleil A."/>
            <person name="Allen A.W."/>
            <person name="Alvarado L."/>
            <person name="Arachchi H.M."/>
            <person name="Berlin A.M."/>
            <person name="Chapman S.B."/>
            <person name="Gainer-Dewar J."/>
            <person name="Goldberg J."/>
            <person name="Griggs A."/>
            <person name="Gujja S."/>
            <person name="Hansen M."/>
            <person name="Howarth C."/>
            <person name="Imamovic A."/>
            <person name="Ireland A."/>
            <person name="Larimer J."/>
            <person name="McCowan C."/>
            <person name="Murphy C."/>
            <person name="Pearson M."/>
            <person name="Poon T.W."/>
            <person name="Priest M."/>
            <person name="Roberts A."/>
            <person name="Saif S."/>
            <person name="Shea T."/>
            <person name="Sisk P."/>
            <person name="Sykes S."/>
            <person name="Wortman J."/>
            <person name="Nusbaum C."/>
            <person name="Birren B."/>
        </authorList>
    </citation>
    <scope>NUCLEOTIDE SEQUENCE [LARGE SCALE GENOMIC DNA]</scope>
    <source>
        <strain evidence="7 8">ATCC 51263</strain>
    </source>
</reference>
<dbReference type="SUPFAM" id="SSF46955">
    <property type="entry name" value="Putative DNA-binding domain"/>
    <property type="match status" value="1"/>
</dbReference>
<dbReference type="Gene3D" id="1.10.490.50">
    <property type="entry name" value="Antibiotic binding domain of TipA-like multidrug resistance regulators"/>
    <property type="match status" value="1"/>
</dbReference>
<keyword evidence="1" id="KW-0805">Transcription regulation</keyword>
<keyword evidence="3" id="KW-0010">Activator</keyword>
<feature type="coiled-coil region" evidence="5">
    <location>
        <begin position="152"/>
        <end position="183"/>
    </location>
</feature>
<dbReference type="InterPro" id="IPR012925">
    <property type="entry name" value="TipAS_dom"/>
</dbReference>
<gene>
    <name evidence="7" type="ORF">I568_00651</name>
</gene>
<dbReference type="Pfam" id="PF13411">
    <property type="entry name" value="MerR_1"/>
    <property type="match status" value="1"/>
</dbReference>
<dbReference type="PROSITE" id="PS50937">
    <property type="entry name" value="HTH_MERR_2"/>
    <property type="match status" value="1"/>
</dbReference>
<evidence type="ECO:0000256" key="3">
    <source>
        <dbReference type="ARBA" id="ARBA00023159"/>
    </source>
</evidence>
<dbReference type="EMBL" id="ASWJ01000004">
    <property type="protein sequence ID" value="EOW84164.1"/>
    <property type="molecule type" value="Genomic_DNA"/>
</dbReference>
<dbReference type="PRINTS" id="PR00040">
    <property type="entry name" value="HTHMERR"/>
</dbReference>
<dbReference type="PANTHER" id="PTHR30204">
    <property type="entry name" value="REDOX-CYCLING DRUG-SENSING TRANSCRIPTIONAL ACTIVATOR SOXR"/>
    <property type="match status" value="1"/>
</dbReference>
<keyword evidence="5" id="KW-0175">Coiled coil</keyword>
<keyword evidence="4" id="KW-0804">Transcription</keyword>
<comment type="caution">
    <text evidence="7">The sequence shown here is derived from an EMBL/GenBank/DDBJ whole genome shotgun (WGS) entry which is preliminary data.</text>
</comment>
<dbReference type="Pfam" id="PF07739">
    <property type="entry name" value="TipAS"/>
    <property type="match status" value="1"/>
</dbReference>
<dbReference type="SMART" id="SM00422">
    <property type="entry name" value="HTH_MERR"/>
    <property type="match status" value="1"/>
</dbReference>
<evidence type="ECO:0000256" key="5">
    <source>
        <dbReference type="SAM" id="Coils"/>
    </source>
</evidence>
<evidence type="ECO:0000313" key="8">
    <source>
        <dbReference type="Proteomes" id="UP000014113"/>
    </source>
</evidence>
<dbReference type="GO" id="GO:0003677">
    <property type="term" value="F:DNA binding"/>
    <property type="evidence" value="ECO:0007669"/>
    <property type="project" value="UniProtKB-KW"/>
</dbReference>
<dbReference type="InterPro" id="IPR036244">
    <property type="entry name" value="TipA-like_antibiotic-bd"/>
</dbReference>
<proteinExistence type="predicted"/>
<evidence type="ECO:0000259" key="6">
    <source>
        <dbReference type="PROSITE" id="PS50937"/>
    </source>
</evidence>
<evidence type="ECO:0000256" key="1">
    <source>
        <dbReference type="ARBA" id="ARBA00023015"/>
    </source>
</evidence>
<dbReference type="Proteomes" id="UP000014113">
    <property type="component" value="Unassembled WGS sequence"/>
</dbReference>
<dbReference type="OrthoDB" id="9814833at2"/>
<dbReference type="RefSeq" id="WP_016182228.1">
    <property type="nucleotide sequence ID" value="NZ_JXKI01000015.1"/>
</dbReference>